<dbReference type="STRING" id="246404.A0A507FK22"/>
<proteinExistence type="inferred from homology"/>
<dbReference type="PROSITE" id="PS50920">
    <property type="entry name" value="SOLCAR"/>
    <property type="match status" value="3"/>
</dbReference>
<keyword evidence="5" id="KW-1133">Transmembrane helix</keyword>
<accession>A0A507FK22</accession>
<comment type="similarity">
    <text evidence="2 9">Belongs to the mitochondrial carrier (TC 2.A.29) family.</text>
</comment>
<dbReference type="Proteomes" id="UP000320333">
    <property type="component" value="Unassembled WGS sequence"/>
</dbReference>
<evidence type="ECO:0000256" key="1">
    <source>
        <dbReference type="ARBA" id="ARBA00004225"/>
    </source>
</evidence>
<evidence type="ECO:0000256" key="5">
    <source>
        <dbReference type="ARBA" id="ARBA00022989"/>
    </source>
</evidence>
<sequence>MCLEDCEYTALPNSPVHVNMMAGALAGITEHAVCFPLDSVKMQTRMQMLATQPQTIYMSIRDTVARVTTSEGATALWRGVNSMIMGAGPAHALSFAMYEHFKSVFGADLPGNRVLETVHSLPESQIAAAGACATIAHDGLLTPFDVVKQRMQLPCGSRFSNTFACAKYIFRTEGLRAFYVSYPTTLTMNIPYHMVHFSAYESFKKALNPSGGYDPMSHCLAGGMAGGIAAAFTTPLDVVKTVLQTRGVSQDAAVRKVEGFRDAARLVWTNGGGMKAFVRGLGPRVMTHVPATAISWTTYEFLKMAIVEGMESPTPSHSHSHSHTHSNHN</sequence>
<dbReference type="Pfam" id="PF00153">
    <property type="entry name" value="Mito_carr"/>
    <property type="match status" value="3"/>
</dbReference>
<dbReference type="PANTHER" id="PTHR45758">
    <property type="entry name" value="MITOFERRIN-1-RELATED"/>
    <property type="match status" value="1"/>
</dbReference>
<dbReference type="SUPFAM" id="SSF103506">
    <property type="entry name" value="Mitochondrial carrier"/>
    <property type="match status" value="1"/>
</dbReference>
<comment type="subcellular location">
    <subcellularLocation>
        <location evidence="1">Mitochondrion membrane</location>
        <topology evidence="1">Multi-pass membrane protein</topology>
    </subcellularLocation>
</comment>
<reference evidence="10 11" key="1">
    <citation type="journal article" date="2019" name="Sci. Rep.">
        <title>Comparative genomics of chytrid fungi reveal insights into the obligate biotrophic and pathogenic lifestyle of Synchytrium endobioticum.</title>
        <authorList>
            <person name="van de Vossenberg B.T.L.H."/>
            <person name="Warris S."/>
            <person name="Nguyen H.D.T."/>
            <person name="van Gent-Pelzer M.P.E."/>
            <person name="Joly D.L."/>
            <person name="van de Geest H.C."/>
            <person name="Bonants P.J.M."/>
            <person name="Smith D.S."/>
            <person name="Levesque C.A."/>
            <person name="van der Lee T.A.J."/>
        </authorList>
    </citation>
    <scope>NUCLEOTIDE SEQUENCE [LARGE SCALE GENOMIC DNA]</scope>
    <source>
        <strain evidence="10 11">CBS 675.73</strain>
    </source>
</reference>
<feature type="repeat" description="Solcar" evidence="8">
    <location>
        <begin position="213"/>
        <end position="305"/>
    </location>
</feature>
<dbReference type="InterPro" id="IPR018108">
    <property type="entry name" value="MCP_transmembrane"/>
</dbReference>
<dbReference type="GO" id="GO:0015093">
    <property type="term" value="F:ferrous iron transmembrane transporter activity"/>
    <property type="evidence" value="ECO:0007669"/>
    <property type="project" value="TreeGrafter"/>
</dbReference>
<protein>
    <submittedName>
        <fullName evidence="10">Uncharacterized protein</fullName>
    </submittedName>
</protein>
<organism evidence="10 11">
    <name type="scientific">Chytriomyces confervae</name>
    <dbReference type="NCBI Taxonomy" id="246404"/>
    <lineage>
        <taxon>Eukaryota</taxon>
        <taxon>Fungi</taxon>
        <taxon>Fungi incertae sedis</taxon>
        <taxon>Chytridiomycota</taxon>
        <taxon>Chytridiomycota incertae sedis</taxon>
        <taxon>Chytridiomycetes</taxon>
        <taxon>Chytridiales</taxon>
        <taxon>Chytriomycetaceae</taxon>
        <taxon>Chytriomyces</taxon>
    </lineage>
</organism>
<dbReference type="AlphaFoldDB" id="A0A507FK22"/>
<dbReference type="Gene3D" id="1.50.40.10">
    <property type="entry name" value="Mitochondrial carrier domain"/>
    <property type="match status" value="2"/>
</dbReference>
<feature type="repeat" description="Solcar" evidence="8">
    <location>
        <begin position="124"/>
        <end position="206"/>
    </location>
</feature>
<evidence type="ECO:0000256" key="3">
    <source>
        <dbReference type="ARBA" id="ARBA00022448"/>
    </source>
</evidence>
<evidence type="ECO:0000256" key="8">
    <source>
        <dbReference type="PROSITE-ProRule" id="PRU00282"/>
    </source>
</evidence>
<dbReference type="EMBL" id="QEAP01000037">
    <property type="protein sequence ID" value="TPX76749.1"/>
    <property type="molecule type" value="Genomic_DNA"/>
</dbReference>
<name>A0A507FK22_9FUNG</name>
<evidence type="ECO:0000313" key="11">
    <source>
        <dbReference type="Proteomes" id="UP000320333"/>
    </source>
</evidence>
<comment type="caution">
    <text evidence="10">The sequence shown here is derived from an EMBL/GenBank/DDBJ whole genome shotgun (WGS) entry which is preliminary data.</text>
</comment>
<evidence type="ECO:0000313" key="10">
    <source>
        <dbReference type="EMBL" id="TPX76749.1"/>
    </source>
</evidence>
<keyword evidence="7 8" id="KW-0472">Membrane</keyword>
<dbReference type="GO" id="GO:0031966">
    <property type="term" value="C:mitochondrial membrane"/>
    <property type="evidence" value="ECO:0007669"/>
    <property type="project" value="UniProtKB-SubCell"/>
</dbReference>
<keyword evidence="3 9" id="KW-0813">Transport</keyword>
<feature type="repeat" description="Solcar" evidence="8">
    <location>
        <begin position="14"/>
        <end position="104"/>
    </location>
</feature>
<keyword evidence="6" id="KW-0496">Mitochondrion</keyword>
<evidence type="ECO:0000256" key="6">
    <source>
        <dbReference type="ARBA" id="ARBA00023128"/>
    </source>
</evidence>
<dbReference type="OrthoDB" id="43906at2759"/>
<dbReference type="GO" id="GO:0048250">
    <property type="term" value="P:iron import into the mitochondrion"/>
    <property type="evidence" value="ECO:0007669"/>
    <property type="project" value="TreeGrafter"/>
</dbReference>
<keyword evidence="11" id="KW-1185">Reference proteome</keyword>
<keyword evidence="4 8" id="KW-0812">Transmembrane</keyword>
<evidence type="ECO:0000256" key="2">
    <source>
        <dbReference type="ARBA" id="ARBA00006375"/>
    </source>
</evidence>
<gene>
    <name evidence="10" type="ORF">CcCBS67573_g01983</name>
</gene>
<dbReference type="PANTHER" id="PTHR45758:SF4">
    <property type="entry name" value="MITOFERRIN-1"/>
    <property type="match status" value="1"/>
</dbReference>
<evidence type="ECO:0000256" key="9">
    <source>
        <dbReference type="RuleBase" id="RU000488"/>
    </source>
</evidence>
<evidence type="ECO:0000256" key="7">
    <source>
        <dbReference type="ARBA" id="ARBA00023136"/>
    </source>
</evidence>
<evidence type="ECO:0000256" key="4">
    <source>
        <dbReference type="ARBA" id="ARBA00022692"/>
    </source>
</evidence>
<dbReference type="InterPro" id="IPR023395">
    <property type="entry name" value="MCP_dom_sf"/>
</dbReference>